<dbReference type="AlphaFoldDB" id="A0A9W6RJ18"/>
<feature type="region of interest" description="Disordered" evidence="1">
    <location>
        <begin position="78"/>
        <end position="104"/>
    </location>
</feature>
<organism evidence="3 4">
    <name type="scientific">Actinoallomurus iriomotensis</name>
    <dbReference type="NCBI Taxonomy" id="478107"/>
    <lineage>
        <taxon>Bacteria</taxon>
        <taxon>Bacillati</taxon>
        <taxon>Actinomycetota</taxon>
        <taxon>Actinomycetes</taxon>
        <taxon>Streptosporangiales</taxon>
        <taxon>Thermomonosporaceae</taxon>
        <taxon>Actinoallomurus</taxon>
    </lineage>
</organism>
<dbReference type="PROSITE" id="PS50075">
    <property type="entry name" value="CARRIER"/>
    <property type="match status" value="1"/>
</dbReference>
<dbReference type="Pfam" id="PF00550">
    <property type="entry name" value="PP-binding"/>
    <property type="match status" value="1"/>
</dbReference>
<evidence type="ECO:0000256" key="1">
    <source>
        <dbReference type="SAM" id="MobiDB-lite"/>
    </source>
</evidence>
<dbReference type="Gene3D" id="1.10.1200.10">
    <property type="entry name" value="ACP-like"/>
    <property type="match status" value="1"/>
</dbReference>
<name>A0A9W6RJ18_9ACTN</name>
<gene>
    <name evidence="3" type="ORF">Airi01_030670</name>
</gene>
<dbReference type="Proteomes" id="UP001165135">
    <property type="component" value="Unassembled WGS sequence"/>
</dbReference>
<evidence type="ECO:0000259" key="2">
    <source>
        <dbReference type="PROSITE" id="PS50075"/>
    </source>
</evidence>
<dbReference type="EMBL" id="BSTJ01000003">
    <property type="protein sequence ID" value="GLY74800.1"/>
    <property type="molecule type" value="Genomic_DNA"/>
</dbReference>
<reference evidence="3" key="1">
    <citation type="submission" date="2023-03" db="EMBL/GenBank/DDBJ databases">
        <title>Actinoallomurus iriomotensis NBRC 103681.</title>
        <authorList>
            <person name="Ichikawa N."/>
            <person name="Sato H."/>
            <person name="Tonouchi N."/>
        </authorList>
    </citation>
    <scope>NUCLEOTIDE SEQUENCE</scope>
    <source>
        <strain evidence="3">NBRC 103681</strain>
    </source>
</reference>
<dbReference type="InterPro" id="IPR036736">
    <property type="entry name" value="ACP-like_sf"/>
</dbReference>
<dbReference type="InterPro" id="IPR009081">
    <property type="entry name" value="PP-bd_ACP"/>
</dbReference>
<sequence>MNPVYDLVSERLVSYFGVPADLVRPEATMEDLEIDSLVLAEIAVILEDECGFRVEDAVAGATVDMTLGEIAARLDRERLRTESGKPAESGESGEWRAEAAEHAS</sequence>
<comment type="caution">
    <text evidence="3">The sequence shown here is derived from an EMBL/GenBank/DDBJ whole genome shotgun (WGS) entry which is preliminary data.</text>
</comment>
<evidence type="ECO:0000313" key="4">
    <source>
        <dbReference type="Proteomes" id="UP001165135"/>
    </source>
</evidence>
<proteinExistence type="predicted"/>
<dbReference type="RefSeq" id="WP_285620910.1">
    <property type="nucleotide sequence ID" value="NZ_BSTJ01000003.1"/>
</dbReference>
<protein>
    <recommendedName>
        <fullName evidence="2">Carrier domain-containing protein</fullName>
    </recommendedName>
</protein>
<feature type="domain" description="Carrier" evidence="2">
    <location>
        <begin position="2"/>
        <end position="78"/>
    </location>
</feature>
<feature type="compositionally biased region" description="Basic and acidic residues" evidence="1">
    <location>
        <begin position="93"/>
        <end position="104"/>
    </location>
</feature>
<accession>A0A9W6RJ18</accession>
<evidence type="ECO:0000313" key="3">
    <source>
        <dbReference type="EMBL" id="GLY74800.1"/>
    </source>
</evidence>
<dbReference type="SUPFAM" id="SSF47336">
    <property type="entry name" value="ACP-like"/>
    <property type="match status" value="1"/>
</dbReference>